<name>A0A7K4HN69_9EURY</name>
<gene>
    <name evidence="1" type="ORF">HWN36_05210</name>
</gene>
<evidence type="ECO:0000313" key="2">
    <source>
        <dbReference type="Proteomes" id="UP000570823"/>
    </source>
</evidence>
<dbReference type="OrthoDB" id="106664at2157"/>
<keyword evidence="2" id="KW-1185">Reference proteome</keyword>
<reference evidence="1 2" key="1">
    <citation type="submission" date="2020-06" db="EMBL/GenBank/DDBJ databases">
        <title>Methanofollis fontis sp. nov., a methanogen isolated from marine sediments near a cold seep at Four-Way Closure Ridge offshore southwestern Taiwan.</title>
        <authorList>
            <person name="Chen S.-C."/>
            <person name="Teng N.-H."/>
            <person name="Lin Y.-S."/>
            <person name="Lai M.-C."/>
            <person name="Chen H.-H."/>
            <person name="Wang C.-C."/>
        </authorList>
    </citation>
    <scope>NUCLEOTIDE SEQUENCE [LARGE SCALE GENOMIC DNA]</scope>
    <source>
        <strain evidence="1 2">DSM 2702</strain>
    </source>
</reference>
<sequence>METFTPFQQVPGENTEERFAALGIRAGETADLLALKEIGERGDVEVWIYFDEEVARASTIERDLANFEFVPEPDRPFIELRRFFAFMESIEPGFERSLREKPVPAQIVAVGEREAFCGCVLSPRPYVKAALE</sequence>
<dbReference type="RefSeq" id="WP_176788390.1">
    <property type="nucleotide sequence ID" value="NZ_JABXWR010000001.1"/>
</dbReference>
<dbReference type="AlphaFoldDB" id="A0A7K4HN69"/>
<dbReference type="EMBL" id="JABXWR010000001">
    <property type="protein sequence ID" value="NVO66721.1"/>
    <property type="molecule type" value="Genomic_DNA"/>
</dbReference>
<organism evidence="1 2">
    <name type="scientific">Methanofollis tationis</name>
    <dbReference type="NCBI Taxonomy" id="81417"/>
    <lineage>
        <taxon>Archaea</taxon>
        <taxon>Methanobacteriati</taxon>
        <taxon>Methanobacteriota</taxon>
        <taxon>Stenosarchaea group</taxon>
        <taxon>Methanomicrobia</taxon>
        <taxon>Methanomicrobiales</taxon>
        <taxon>Methanomicrobiaceae</taxon>
        <taxon>Methanofollis</taxon>
    </lineage>
</organism>
<comment type="caution">
    <text evidence="1">The sequence shown here is derived from an EMBL/GenBank/DDBJ whole genome shotgun (WGS) entry which is preliminary data.</text>
</comment>
<evidence type="ECO:0000313" key="1">
    <source>
        <dbReference type="EMBL" id="NVO66721.1"/>
    </source>
</evidence>
<dbReference type="Proteomes" id="UP000570823">
    <property type="component" value="Unassembled WGS sequence"/>
</dbReference>
<proteinExistence type="predicted"/>
<accession>A0A7K4HN69</accession>
<protein>
    <submittedName>
        <fullName evidence="1">Uncharacterized protein</fullName>
    </submittedName>
</protein>